<dbReference type="Pfam" id="PF05860">
    <property type="entry name" value="TPS"/>
    <property type="match status" value="1"/>
</dbReference>
<dbReference type="InterPro" id="IPR008638">
    <property type="entry name" value="FhaB/CdiA-like_TPS"/>
</dbReference>
<dbReference type="PANTHER" id="PTHR10098">
    <property type="entry name" value="RAPSYN-RELATED"/>
    <property type="match status" value="1"/>
</dbReference>
<keyword evidence="3" id="KW-1185">Reference proteome</keyword>
<dbReference type="STRING" id="1246637.MTBBW1_2370004"/>
<evidence type="ECO:0000313" key="3">
    <source>
        <dbReference type="Proteomes" id="UP000191931"/>
    </source>
</evidence>
<name>A0A1W1HDU7_9BACT</name>
<dbReference type="SUPFAM" id="SSF48452">
    <property type="entry name" value="TPR-like"/>
    <property type="match status" value="2"/>
</dbReference>
<evidence type="ECO:0000259" key="1">
    <source>
        <dbReference type="SMART" id="SM00912"/>
    </source>
</evidence>
<protein>
    <recommendedName>
        <fullName evidence="1">Filamentous haemagglutinin FhaB/tRNA nuclease CdiA-like TPS domain-containing protein</fullName>
    </recommendedName>
</protein>
<reference evidence="2 3" key="1">
    <citation type="submission" date="2017-03" db="EMBL/GenBank/DDBJ databases">
        <authorList>
            <person name="Afonso C.L."/>
            <person name="Miller P.J."/>
            <person name="Scott M.A."/>
            <person name="Spackman E."/>
            <person name="Goraichik I."/>
            <person name="Dimitrov K.M."/>
            <person name="Suarez D.L."/>
            <person name="Swayne D.E."/>
        </authorList>
    </citation>
    <scope>NUCLEOTIDE SEQUENCE [LARGE SCALE GENOMIC DNA]</scope>
    <source>
        <strain evidence="2">PRJEB14757</strain>
    </source>
</reference>
<dbReference type="PANTHER" id="PTHR10098:SF112">
    <property type="entry name" value="SLR0380 PROTEIN"/>
    <property type="match status" value="1"/>
</dbReference>
<gene>
    <name evidence="2" type="ORF">MTBBW1_2370004</name>
</gene>
<dbReference type="RefSeq" id="WP_186441699.1">
    <property type="nucleotide sequence ID" value="NZ_LT828563.1"/>
</dbReference>
<dbReference type="InterPro" id="IPR012334">
    <property type="entry name" value="Pectin_lyas_fold"/>
</dbReference>
<dbReference type="Pfam" id="PF12770">
    <property type="entry name" value="CHAT"/>
    <property type="match status" value="1"/>
</dbReference>
<proteinExistence type="predicted"/>
<sequence length="1743" mass="190007">MNYKLHTLKKLFKNKKTVFFYMCVVFTLIMEPLPSYGDISTDGTLGPATDLTGPNFIVPSEIGLIKGENLFHSFRTFNLNTNDGISESATFTGPDTISNIISRVTGGYSSWIDGRLTSEISGADFYFINPSGVLFGPNAILDIGGSFHVSTADYLKLGESGRFDATLPDESIFVSAPPSAFGFTSANPAGITIGNVNGLADPNEAANTLLEVPEGETISIIGGKIQIVNSSIFAQSGRINMASVDSSGEVVPGENDLVMEGFENLDDIEILRSIYWELFDQHSTYGDIEASGMIDGHIGGNIYIRGANCNLISTIITSSNFDEESSGAIDVQLTGNFTAQYGGISNIAHHGEGKDIEIRADSIELNNGVIKNSTEGTGDGGNININASVINIMSKSGGIYTVSDGSEGRAGNIIISANHIFLDSSGSIFTTTITSENYNLTEGNAGNIDISTSTLDIKNKGSIQSSSINNGNAGKISITAEHINIESEEGGTIETEQDRTIESEQGGILTTTSSVIDPETGELITIPWGNAGEIEIKTSSLEINNNGTIQSSSTSHGNSGKVVITADNIIIDSGNILTNSYNIKSDQTDEITTTKGDAGEISISASVLKINNLGRIQSSSENEGDAGTVTINNAKNISLNDGSQITVSSQKGSTGDGGNIIINNAGDILITGTIIKKDEEGEDYPFPSQIVAKAFSTGSGGNITIEADNIELSDSGKINARSESEEPNAGKAGEINLTANDTIKLNGSAGIETYAENAGGGQIVIKSGSIQLIDKNQITSQVKTGENSGGDIHMTADSIVALNGIEINASAEDGKGGNIIMDTDVYLKTDDLILDASSRIEGNEGKIEINAPDIDISGELSTLSTDYMDASRYIKSQCATLSGDNVSQFIIQTREGLPLPIDDFQPSPVIREESLFFKPGISIPEDIKTPLKNAAKAYEKGEYANAVALLEPLYSNLLTKIKIKGRLLGQKNKSTLNPDTVIYPALFHTALVLSRSYQRLGFHETAKKRLTTLTPFLEKQSSFHHTINALFYSALGDLACIFGQSSEAHKYFMESIQQSDLSDDSDVKVSIMNNIANLFAVTGYASESMKIYARCLDLIQKQLADAQNNKQKAIKSLSSPLSPRTTDLAATIHLNTIELQMILRQEEFSHTQKRQWASIPMENPDALLAALKIRRTLNTSYILIPLNPEEIQLKLTTANKIIRQQQDGNLKILNLASLTRIALELDEIDIADDALTQSFTIASNMNNNHAKAYLCGYMGRRYEKANDPEAAMALTRKAIHYTSQQYAPEMLYKWYWQMGRLYKNRHQTKQATFFLLKAMEILTPIQREFFQGYHKKEGGFKENVKPVYLELAALYLELAQTSNNQREEQRLLIQARDVLEYLKAAEIQSFFQDECIAETQERIRIKDNEPGTAIIYPILLKDRLTLLASFEGTIKPFFIDVSSTIVHKTVMEFYNRLQQPDNNRFRFHAKRLHEWLIQPLASDLVQHDINTLVISPDGILGLIPFGALFDGRKYLVEKYAVAVIPGITLTDHEKASGAFRALACGLSYSANGFPALPYVSKELKAVDAILGDKILENELFTTRSFMEALSSNQFNILHIATHGNFGITPDQTFLLTHNGRFTMDELRQLVLHLKFREQPIELITLSACQTATGDERSALGLAGTALGTGVKSALATLWTVDDAAAFTLVKGFYETLTGFNGKNIEHEVTKSRALQLAQREMIEMENFRHPFFWAPFILVGNWL</sequence>
<accession>A0A1W1HDU7</accession>
<organism evidence="2 3">
    <name type="scientific">Desulfamplus magnetovallimortis</name>
    <dbReference type="NCBI Taxonomy" id="1246637"/>
    <lineage>
        <taxon>Bacteria</taxon>
        <taxon>Pseudomonadati</taxon>
        <taxon>Thermodesulfobacteriota</taxon>
        <taxon>Desulfobacteria</taxon>
        <taxon>Desulfobacterales</taxon>
        <taxon>Desulfobacteraceae</taxon>
        <taxon>Desulfamplus</taxon>
    </lineage>
</organism>
<evidence type="ECO:0000313" key="2">
    <source>
        <dbReference type="EMBL" id="SLM30671.1"/>
    </source>
</evidence>
<dbReference type="SUPFAM" id="SSF51126">
    <property type="entry name" value="Pectin lyase-like"/>
    <property type="match status" value="2"/>
</dbReference>
<dbReference type="EMBL" id="FWEV01000154">
    <property type="protein sequence ID" value="SLM30671.1"/>
    <property type="molecule type" value="Genomic_DNA"/>
</dbReference>
<dbReference type="InterPro" id="IPR011050">
    <property type="entry name" value="Pectin_lyase_fold/virulence"/>
</dbReference>
<dbReference type="Proteomes" id="UP000191931">
    <property type="component" value="Unassembled WGS sequence"/>
</dbReference>
<feature type="domain" description="Filamentous haemagglutinin FhaB/tRNA nuclease CdiA-like TPS" evidence="1">
    <location>
        <begin position="48"/>
        <end position="158"/>
    </location>
</feature>
<dbReference type="InterPro" id="IPR024983">
    <property type="entry name" value="CHAT_dom"/>
</dbReference>
<dbReference type="Gene3D" id="2.160.20.10">
    <property type="entry name" value="Single-stranded right-handed beta-helix, Pectin lyase-like"/>
    <property type="match status" value="2"/>
</dbReference>
<dbReference type="Gene3D" id="1.25.40.10">
    <property type="entry name" value="Tetratricopeptide repeat domain"/>
    <property type="match status" value="2"/>
</dbReference>
<dbReference type="NCBIfam" id="TIGR01901">
    <property type="entry name" value="adhes_NPXG"/>
    <property type="match status" value="1"/>
</dbReference>
<dbReference type="InterPro" id="IPR011990">
    <property type="entry name" value="TPR-like_helical_dom_sf"/>
</dbReference>
<dbReference type="SMART" id="SM00912">
    <property type="entry name" value="Haemagg_act"/>
    <property type="match status" value="1"/>
</dbReference>